<feature type="region of interest" description="Disordered" evidence="1">
    <location>
        <begin position="33"/>
        <end position="60"/>
    </location>
</feature>
<feature type="compositionally biased region" description="Polar residues" evidence="1">
    <location>
        <begin position="33"/>
        <end position="47"/>
    </location>
</feature>
<protein>
    <submittedName>
        <fullName evidence="2">Uncharacterized protein</fullName>
    </submittedName>
</protein>
<gene>
    <name evidence="2" type="ORF">WUBG_12936</name>
</gene>
<dbReference type="AlphaFoldDB" id="J9APB4"/>
<accession>J9APB4</accession>
<evidence type="ECO:0000313" key="2">
    <source>
        <dbReference type="EMBL" id="EJW76155.1"/>
    </source>
</evidence>
<organism evidence="2 3">
    <name type="scientific">Wuchereria bancrofti</name>
    <dbReference type="NCBI Taxonomy" id="6293"/>
    <lineage>
        <taxon>Eukaryota</taxon>
        <taxon>Metazoa</taxon>
        <taxon>Ecdysozoa</taxon>
        <taxon>Nematoda</taxon>
        <taxon>Chromadorea</taxon>
        <taxon>Rhabditida</taxon>
        <taxon>Spirurina</taxon>
        <taxon>Spiruromorpha</taxon>
        <taxon>Filarioidea</taxon>
        <taxon>Onchocercidae</taxon>
        <taxon>Wuchereria</taxon>
    </lineage>
</organism>
<dbReference type="EMBL" id="ADBV01009490">
    <property type="protein sequence ID" value="EJW76155.1"/>
    <property type="molecule type" value="Genomic_DNA"/>
</dbReference>
<comment type="caution">
    <text evidence="2">The sequence shown here is derived from an EMBL/GenBank/DDBJ whole genome shotgun (WGS) entry which is preliminary data.</text>
</comment>
<evidence type="ECO:0000256" key="1">
    <source>
        <dbReference type="SAM" id="MobiDB-lite"/>
    </source>
</evidence>
<reference evidence="3" key="1">
    <citation type="submission" date="2012-08" db="EMBL/GenBank/DDBJ databases">
        <title>The Genome Sequence of Wuchereria bancrofti.</title>
        <authorList>
            <person name="Nutman T.B."/>
            <person name="Fink D.L."/>
            <person name="Russ C."/>
            <person name="Young S."/>
            <person name="Zeng Q."/>
            <person name="Koehrsen M."/>
            <person name="Alvarado L."/>
            <person name="Berlin A."/>
            <person name="Chapman S.B."/>
            <person name="Chen Z."/>
            <person name="Freedman E."/>
            <person name="Gellesch M."/>
            <person name="Goldberg J."/>
            <person name="Griggs A."/>
            <person name="Gujja S."/>
            <person name="Heilman E.R."/>
            <person name="Heiman D."/>
            <person name="Hepburn T."/>
            <person name="Howarth C."/>
            <person name="Jen D."/>
            <person name="Larson L."/>
            <person name="Lewis B."/>
            <person name="Mehta T."/>
            <person name="Park D."/>
            <person name="Pearson M."/>
            <person name="Roberts A."/>
            <person name="Saif S."/>
            <person name="Shea T."/>
            <person name="Shenoy N."/>
            <person name="Sisk P."/>
            <person name="Stolte C."/>
            <person name="Sykes S."/>
            <person name="Walk T."/>
            <person name="White J."/>
            <person name="Yandava C."/>
            <person name="Haas B."/>
            <person name="Henn M.R."/>
            <person name="Nusbaum C."/>
            <person name="Birren B."/>
        </authorList>
    </citation>
    <scope>NUCLEOTIDE SEQUENCE [LARGE SCALE GENOMIC DNA]</scope>
    <source>
        <strain evidence="3">NA</strain>
    </source>
</reference>
<name>J9APB4_WUCBA</name>
<feature type="region of interest" description="Disordered" evidence="1">
    <location>
        <begin position="72"/>
        <end position="91"/>
    </location>
</feature>
<proteinExistence type="predicted"/>
<evidence type="ECO:0000313" key="3">
    <source>
        <dbReference type="Proteomes" id="UP000004810"/>
    </source>
</evidence>
<sequence>MLLNVASRFLEVIFSHFTLLYLIIPCIGSSVQLDSATDPKQSSNKTSTKAKREKTPPLIDFSLDDNKMARVQENSTTINSKKAESKKDWDDDAWELLNQ</sequence>
<dbReference type="Proteomes" id="UP000004810">
    <property type="component" value="Unassembled WGS sequence"/>
</dbReference>